<dbReference type="FunFam" id="2.40.10.10:FF:000068">
    <property type="entry name" value="transmembrane protease serine 2"/>
    <property type="match status" value="1"/>
</dbReference>
<evidence type="ECO:0000256" key="5">
    <source>
        <dbReference type="SAM" id="SignalP"/>
    </source>
</evidence>
<evidence type="ECO:0000313" key="8">
    <source>
        <dbReference type="Proteomes" id="UP000639338"/>
    </source>
</evidence>
<dbReference type="PROSITE" id="PS50240">
    <property type="entry name" value="TRYPSIN_DOM"/>
    <property type="match status" value="1"/>
</dbReference>
<comment type="caution">
    <text evidence="7">The sequence shown here is derived from an EMBL/GenBank/DDBJ whole genome shotgun (WGS) entry which is preliminary data.</text>
</comment>
<dbReference type="Gene3D" id="2.40.10.10">
    <property type="entry name" value="Trypsin-like serine proteases"/>
    <property type="match status" value="1"/>
</dbReference>
<proteinExistence type="predicted"/>
<dbReference type="OrthoDB" id="8189841at2759"/>
<dbReference type="GO" id="GO:0006508">
    <property type="term" value="P:proteolysis"/>
    <property type="evidence" value="ECO:0007669"/>
    <property type="project" value="UniProtKB-KW"/>
</dbReference>
<keyword evidence="2" id="KW-0378">Hydrolase</keyword>
<dbReference type="PANTHER" id="PTHR24276:SF91">
    <property type="entry name" value="AT26814P-RELATED"/>
    <property type="match status" value="1"/>
</dbReference>
<dbReference type="InterPro" id="IPR043504">
    <property type="entry name" value="Peptidase_S1_PA_chymotrypsin"/>
</dbReference>
<gene>
    <name evidence="7" type="ORF">HCN44_002236</name>
</gene>
<dbReference type="GO" id="GO:0004252">
    <property type="term" value="F:serine-type endopeptidase activity"/>
    <property type="evidence" value="ECO:0007669"/>
    <property type="project" value="InterPro"/>
</dbReference>
<keyword evidence="8" id="KW-1185">Reference proteome</keyword>
<evidence type="ECO:0000256" key="1">
    <source>
        <dbReference type="ARBA" id="ARBA00022670"/>
    </source>
</evidence>
<keyword evidence="4" id="KW-1015">Disulfide bond</keyword>
<name>A0A835CXH9_APHGI</name>
<dbReference type="InterPro" id="IPR001254">
    <property type="entry name" value="Trypsin_dom"/>
</dbReference>
<evidence type="ECO:0000256" key="2">
    <source>
        <dbReference type="ARBA" id="ARBA00022801"/>
    </source>
</evidence>
<keyword evidence="3" id="KW-0720">Serine protease</keyword>
<organism evidence="7 8">
    <name type="scientific">Aphidius gifuensis</name>
    <name type="common">Parasitoid wasp</name>
    <dbReference type="NCBI Taxonomy" id="684658"/>
    <lineage>
        <taxon>Eukaryota</taxon>
        <taxon>Metazoa</taxon>
        <taxon>Ecdysozoa</taxon>
        <taxon>Arthropoda</taxon>
        <taxon>Hexapoda</taxon>
        <taxon>Insecta</taxon>
        <taxon>Pterygota</taxon>
        <taxon>Neoptera</taxon>
        <taxon>Endopterygota</taxon>
        <taxon>Hymenoptera</taxon>
        <taxon>Apocrita</taxon>
        <taxon>Ichneumonoidea</taxon>
        <taxon>Braconidae</taxon>
        <taxon>Aphidiinae</taxon>
        <taxon>Aphidius</taxon>
    </lineage>
</organism>
<feature type="signal peptide" evidence="5">
    <location>
        <begin position="1"/>
        <end position="16"/>
    </location>
</feature>
<evidence type="ECO:0000256" key="4">
    <source>
        <dbReference type="ARBA" id="ARBA00023157"/>
    </source>
</evidence>
<feature type="domain" description="Peptidase S1" evidence="6">
    <location>
        <begin position="22"/>
        <end position="128"/>
    </location>
</feature>
<reference evidence="7 8" key="1">
    <citation type="submission" date="2020-08" db="EMBL/GenBank/DDBJ databases">
        <title>Aphidius gifuensis genome sequencing and assembly.</title>
        <authorList>
            <person name="Du Z."/>
        </authorList>
    </citation>
    <scope>NUCLEOTIDE SEQUENCE [LARGE SCALE GENOMIC DNA]</scope>
    <source>
        <strain evidence="7">YNYX2018</strain>
        <tissue evidence="7">Adults</tissue>
    </source>
</reference>
<dbReference type="InterPro" id="IPR050430">
    <property type="entry name" value="Peptidase_S1"/>
</dbReference>
<evidence type="ECO:0000313" key="7">
    <source>
        <dbReference type="EMBL" id="KAF7996590.1"/>
    </source>
</evidence>
<evidence type="ECO:0000256" key="3">
    <source>
        <dbReference type="ARBA" id="ARBA00022825"/>
    </source>
</evidence>
<dbReference type="Pfam" id="PF00089">
    <property type="entry name" value="Trypsin"/>
    <property type="match status" value="1"/>
</dbReference>
<dbReference type="InterPro" id="IPR009003">
    <property type="entry name" value="Peptidase_S1_PA"/>
</dbReference>
<accession>A0A835CXH9</accession>
<dbReference type="EMBL" id="JACMRX010000001">
    <property type="protein sequence ID" value="KAF7996590.1"/>
    <property type="molecule type" value="Genomic_DNA"/>
</dbReference>
<dbReference type="AlphaFoldDB" id="A0A835CXH9"/>
<dbReference type="PANTHER" id="PTHR24276">
    <property type="entry name" value="POLYSERASE-RELATED"/>
    <property type="match status" value="1"/>
</dbReference>
<feature type="chain" id="PRO_5032672006" description="Peptidase S1 domain-containing protein" evidence="5">
    <location>
        <begin position="17"/>
        <end position="128"/>
    </location>
</feature>
<evidence type="ECO:0000259" key="6">
    <source>
        <dbReference type="PROSITE" id="PS50240"/>
    </source>
</evidence>
<protein>
    <recommendedName>
        <fullName evidence="6">Peptidase S1 domain-containing protein</fullName>
    </recommendedName>
</protein>
<dbReference type="SUPFAM" id="SSF50494">
    <property type="entry name" value="Trypsin-like serine proteases"/>
    <property type="match status" value="1"/>
</dbReference>
<sequence>MRKIIILNLLISVVNGNLPKKIIGGQTVQIEKYSYQVSIQYQNYHICGGSIISYHHILTAASCVSSDRNVYYANIEILSGTNDLMRQTIGWNINKVSRILLHEDYDPLNYWINDIGIMIFKQLIFNII</sequence>
<keyword evidence="1" id="KW-0645">Protease</keyword>
<dbReference type="Proteomes" id="UP000639338">
    <property type="component" value="Unassembled WGS sequence"/>
</dbReference>
<keyword evidence="5" id="KW-0732">Signal</keyword>